<keyword evidence="3" id="KW-1185">Reference proteome</keyword>
<sequence length="470" mass="52137">MSDQKSLQQAMEAAGNPVEMMRNSKVGAYVYPVVAPEFTNWRDEVIAWRESAVMFDQTHHMDNLIIKGPDAKKLVSYTAINSLENFPVNRAKQYVPVTPAGHVIGDGILFHEDQDQYTYVGRAPATNWLKFHAETGGYDVELVEDRRSPSRPMGKAVSREYWRLQIQGPKAWDVIEKVNGGPVEQLKFFHMDTMNVAGTQVRTLRHGMAGAPGLELWGDYRDYDKVREAIMEAGAEFGLAAVGARAYSSNTLESGWIPSPLPAIYSGDGMLADYRAWLGADSYEANNAIAGSFVSDNIEDYYTTPWELGYGNFIKFDHDFIGREALEKVDASTQRHKVTLAWDDADMATIHASMYGKGEIGYKFFDLPNANYGSSNFDSVVDDSGKVVGLSMFTGYSANERTALSLAVVDPSVQVGDRLKVVWGEPDGGSGKTTVERHRQIEVNVTVSPVPYSSEVRDNYEGSWRKAGQV</sequence>
<dbReference type="RefSeq" id="WP_188805410.1">
    <property type="nucleotide sequence ID" value="NZ_BAAAOU010000004.1"/>
</dbReference>
<feature type="domain" description="GCVT N-terminal" evidence="1">
    <location>
        <begin position="37"/>
        <end position="257"/>
    </location>
</feature>
<evidence type="ECO:0000313" key="2">
    <source>
        <dbReference type="EMBL" id="GGO43995.1"/>
    </source>
</evidence>
<dbReference type="InterPro" id="IPR028896">
    <property type="entry name" value="GcvT/YgfZ/DmdA"/>
</dbReference>
<evidence type="ECO:0000259" key="1">
    <source>
        <dbReference type="Pfam" id="PF01571"/>
    </source>
</evidence>
<dbReference type="InterPro" id="IPR006222">
    <property type="entry name" value="GCVT_N"/>
</dbReference>
<dbReference type="SUPFAM" id="SSF103025">
    <property type="entry name" value="Folate-binding domain"/>
    <property type="match status" value="1"/>
</dbReference>
<dbReference type="PANTHER" id="PTHR43757">
    <property type="entry name" value="AMINOMETHYLTRANSFERASE"/>
    <property type="match status" value="1"/>
</dbReference>
<evidence type="ECO:0000313" key="3">
    <source>
        <dbReference type="Proteomes" id="UP000642509"/>
    </source>
</evidence>
<gene>
    <name evidence="2" type="primary">gcvT</name>
    <name evidence="2" type="ORF">GCM10010977_13450</name>
</gene>
<name>A0ABQ2LWR3_9MICC</name>
<accession>A0ABQ2LWR3</accession>
<dbReference type="Proteomes" id="UP000642509">
    <property type="component" value="Unassembled WGS sequence"/>
</dbReference>
<dbReference type="Gene3D" id="3.30.1360.120">
    <property type="entry name" value="Probable tRNA modification gtpase trme, domain 1"/>
    <property type="match status" value="1"/>
</dbReference>
<dbReference type="PANTHER" id="PTHR43757:SF2">
    <property type="entry name" value="AMINOMETHYLTRANSFERASE, MITOCHONDRIAL"/>
    <property type="match status" value="1"/>
</dbReference>
<dbReference type="InterPro" id="IPR027266">
    <property type="entry name" value="TrmE/GcvT-like"/>
</dbReference>
<dbReference type="Pfam" id="PF01571">
    <property type="entry name" value="GCV_T"/>
    <property type="match status" value="1"/>
</dbReference>
<organism evidence="2 3">
    <name type="scientific">Citricoccus zhacaiensis</name>
    <dbReference type="NCBI Taxonomy" id="489142"/>
    <lineage>
        <taxon>Bacteria</taxon>
        <taxon>Bacillati</taxon>
        <taxon>Actinomycetota</taxon>
        <taxon>Actinomycetes</taxon>
        <taxon>Micrococcales</taxon>
        <taxon>Micrococcaceae</taxon>
        <taxon>Citricoccus</taxon>
    </lineage>
</organism>
<protein>
    <submittedName>
        <fullName evidence="2">Glycine cleavage system protein T</fullName>
    </submittedName>
</protein>
<reference evidence="3" key="1">
    <citation type="journal article" date="2019" name="Int. J. Syst. Evol. Microbiol.">
        <title>The Global Catalogue of Microorganisms (GCM) 10K type strain sequencing project: providing services to taxonomists for standard genome sequencing and annotation.</title>
        <authorList>
            <consortium name="The Broad Institute Genomics Platform"/>
            <consortium name="The Broad Institute Genome Sequencing Center for Infectious Disease"/>
            <person name="Wu L."/>
            <person name="Ma J."/>
        </authorList>
    </citation>
    <scope>NUCLEOTIDE SEQUENCE [LARGE SCALE GENOMIC DNA]</scope>
    <source>
        <strain evidence="3">CGMCC 1.7064</strain>
    </source>
</reference>
<comment type="caution">
    <text evidence="2">The sequence shown here is derived from an EMBL/GenBank/DDBJ whole genome shotgun (WGS) entry which is preliminary data.</text>
</comment>
<proteinExistence type="predicted"/>
<dbReference type="EMBL" id="BMLQ01000003">
    <property type="protein sequence ID" value="GGO43995.1"/>
    <property type="molecule type" value="Genomic_DNA"/>
</dbReference>